<evidence type="ECO:0000256" key="7">
    <source>
        <dbReference type="ARBA" id="ARBA00023136"/>
    </source>
</evidence>
<feature type="repeat" description="Solcar" evidence="8">
    <location>
        <begin position="131"/>
        <end position="219"/>
    </location>
</feature>
<dbReference type="OrthoDB" id="448427at2759"/>
<feature type="repeat" description="Solcar" evidence="8">
    <location>
        <begin position="30"/>
        <end position="121"/>
    </location>
</feature>
<protein>
    <submittedName>
        <fullName evidence="10">Mitochondrial carrier</fullName>
    </submittedName>
</protein>
<dbReference type="PANTHER" id="PTHR45618">
    <property type="entry name" value="MITOCHONDRIAL DICARBOXYLATE CARRIER-RELATED"/>
    <property type="match status" value="1"/>
</dbReference>
<evidence type="ECO:0000313" key="10">
    <source>
        <dbReference type="EMBL" id="ORX57529.1"/>
    </source>
</evidence>
<comment type="subcellular location">
    <subcellularLocation>
        <location evidence="1">Membrane</location>
        <topology evidence="1">Multi-pass membrane protein</topology>
    </subcellularLocation>
</comment>
<organism evidence="10 11">
    <name type="scientific">Hesseltinella vesiculosa</name>
    <dbReference type="NCBI Taxonomy" id="101127"/>
    <lineage>
        <taxon>Eukaryota</taxon>
        <taxon>Fungi</taxon>
        <taxon>Fungi incertae sedis</taxon>
        <taxon>Mucoromycota</taxon>
        <taxon>Mucoromycotina</taxon>
        <taxon>Mucoromycetes</taxon>
        <taxon>Mucorales</taxon>
        <taxon>Cunninghamellaceae</taxon>
        <taxon>Hesseltinella</taxon>
    </lineage>
</organism>
<name>A0A1X2GMZ6_9FUNG</name>
<comment type="caution">
    <text evidence="10">The sequence shown here is derived from an EMBL/GenBank/DDBJ whole genome shotgun (WGS) entry which is preliminary data.</text>
</comment>
<keyword evidence="4 8" id="KW-0812">Transmembrane</keyword>
<keyword evidence="5" id="KW-0677">Repeat</keyword>
<evidence type="ECO:0000256" key="1">
    <source>
        <dbReference type="ARBA" id="ARBA00004141"/>
    </source>
</evidence>
<reference evidence="10 11" key="1">
    <citation type="submission" date="2016-07" db="EMBL/GenBank/DDBJ databases">
        <title>Pervasive Adenine N6-methylation of Active Genes in Fungi.</title>
        <authorList>
            <consortium name="DOE Joint Genome Institute"/>
            <person name="Mondo S.J."/>
            <person name="Dannebaum R.O."/>
            <person name="Kuo R.C."/>
            <person name="Labutti K."/>
            <person name="Haridas S."/>
            <person name="Kuo A."/>
            <person name="Salamov A."/>
            <person name="Ahrendt S.R."/>
            <person name="Lipzen A."/>
            <person name="Sullivan W."/>
            <person name="Andreopoulos W.B."/>
            <person name="Clum A."/>
            <person name="Lindquist E."/>
            <person name="Daum C."/>
            <person name="Ramamoorthy G.K."/>
            <person name="Gryganskyi A."/>
            <person name="Culley D."/>
            <person name="Magnuson J.K."/>
            <person name="James T.Y."/>
            <person name="O'Malley M.A."/>
            <person name="Stajich J.E."/>
            <person name="Spatafora J.W."/>
            <person name="Visel A."/>
            <person name="Grigoriev I.V."/>
        </authorList>
    </citation>
    <scope>NUCLEOTIDE SEQUENCE [LARGE SCALE GENOMIC DNA]</scope>
    <source>
        <strain evidence="10 11">NRRL 3301</strain>
    </source>
</reference>
<evidence type="ECO:0000256" key="2">
    <source>
        <dbReference type="ARBA" id="ARBA00006375"/>
    </source>
</evidence>
<keyword evidence="7 8" id="KW-0472">Membrane</keyword>
<dbReference type="InterPro" id="IPR018108">
    <property type="entry name" value="MCP_transmembrane"/>
</dbReference>
<sequence length="321" mass="36069">MYSSAPVVASPVIRTAERRIGTTAPANSPPPFWYGGFASCVASLVSHPFDLTKVRIQTIVRKQHNAWNWHLFGPANMVRTMRMIVQTEGWHALYNGLDASLLRQGTYSTIRFGLYDYFKWLAAGNDKPTFRQLLACSTSAGILGGAVGNPFDVVNVRMQNDGQLPPEQQRRYKNVIDGMYRICKEEGPRVLLRGLGPSTQRAVLITVSQMTSYDEFKMMLINRLAWHNGLMTHFSASLLAGLVATTVCSPLDVVKTRIMNAHHPDRKHLVNIVLHMIKTEGLGSLFRGWVPAFIRLGPHTTVTFLVLEKLKEHHFAQMQQQ</sequence>
<comment type="similarity">
    <text evidence="2 9">Belongs to the mitochondrial carrier (TC 2.A.29) family.</text>
</comment>
<keyword evidence="6" id="KW-1133">Transmembrane helix</keyword>
<dbReference type="GO" id="GO:0016020">
    <property type="term" value="C:membrane"/>
    <property type="evidence" value="ECO:0007669"/>
    <property type="project" value="UniProtKB-SubCell"/>
</dbReference>
<dbReference type="Pfam" id="PF00153">
    <property type="entry name" value="Mito_carr"/>
    <property type="match status" value="3"/>
</dbReference>
<gene>
    <name evidence="10" type="ORF">DM01DRAFT_1334140</name>
</gene>
<evidence type="ECO:0000256" key="8">
    <source>
        <dbReference type="PROSITE-ProRule" id="PRU00282"/>
    </source>
</evidence>
<dbReference type="STRING" id="101127.A0A1X2GMZ6"/>
<dbReference type="InterPro" id="IPR023395">
    <property type="entry name" value="MCP_dom_sf"/>
</dbReference>
<dbReference type="EMBL" id="MCGT01000008">
    <property type="protein sequence ID" value="ORX57529.1"/>
    <property type="molecule type" value="Genomic_DNA"/>
</dbReference>
<dbReference type="AlphaFoldDB" id="A0A1X2GMZ6"/>
<proteinExistence type="inferred from homology"/>
<feature type="repeat" description="Solcar" evidence="8">
    <location>
        <begin position="228"/>
        <end position="313"/>
    </location>
</feature>
<evidence type="ECO:0000256" key="4">
    <source>
        <dbReference type="ARBA" id="ARBA00022692"/>
    </source>
</evidence>
<dbReference type="Gene3D" id="1.50.40.10">
    <property type="entry name" value="Mitochondrial carrier domain"/>
    <property type="match status" value="1"/>
</dbReference>
<evidence type="ECO:0000256" key="9">
    <source>
        <dbReference type="RuleBase" id="RU000488"/>
    </source>
</evidence>
<evidence type="ECO:0000256" key="3">
    <source>
        <dbReference type="ARBA" id="ARBA00022448"/>
    </source>
</evidence>
<dbReference type="Proteomes" id="UP000242146">
    <property type="component" value="Unassembled WGS sequence"/>
</dbReference>
<accession>A0A1X2GMZ6</accession>
<dbReference type="PROSITE" id="PS50920">
    <property type="entry name" value="SOLCAR"/>
    <property type="match status" value="3"/>
</dbReference>
<keyword evidence="11" id="KW-1185">Reference proteome</keyword>
<evidence type="ECO:0000256" key="5">
    <source>
        <dbReference type="ARBA" id="ARBA00022737"/>
    </source>
</evidence>
<keyword evidence="3 9" id="KW-0813">Transport</keyword>
<dbReference type="SUPFAM" id="SSF103506">
    <property type="entry name" value="Mitochondrial carrier"/>
    <property type="match status" value="1"/>
</dbReference>
<evidence type="ECO:0000313" key="11">
    <source>
        <dbReference type="Proteomes" id="UP000242146"/>
    </source>
</evidence>
<dbReference type="InterPro" id="IPR050391">
    <property type="entry name" value="Mito_Metabolite_Transporter"/>
</dbReference>
<evidence type="ECO:0000256" key="6">
    <source>
        <dbReference type="ARBA" id="ARBA00022989"/>
    </source>
</evidence>